<dbReference type="AlphaFoldDB" id="A0A109DC75"/>
<dbReference type="GO" id="GO:0016747">
    <property type="term" value="F:acyltransferase activity, transferring groups other than amino-acyl groups"/>
    <property type="evidence" value="ECO:0007669"/>
    <property type="project" value="InterPro"/>
</dbReference>
<dbReference type="Proteomes" id="UP000057389">
    <property type="component" value="Unassembled WGS sequence"/>
</dbReference>
<sequence>MDTNSHQLSLRTIEPSDYVELAALMDLVFPDVGGAWPRLTILDLIHQFPDGQICIEDNGKIIGAALTIKVNYNRFSLPHLYTDIITENNVIQNQVTGDAMYGLDVFVHPDYRGLRLGRRLYNARKELCRSKNFKAILAGGRIPHYHEHANELSVAEYIDKVKRRELHDPILSFQLANDFDVKRIMRGYLPEDNASKGYATLLEWDNFFYEEDIQSVHDVEKNLIRIGVVQWQMRAMNDLEDLLDQAEFFISSLANYQADFALFPEFFNAPLMGLKKEQNSVEAIRFLAGFTEEIKSRFSQLAVTYNINIIAGSMPIIEEDGKLYNVAYLLQRDGSINAQYKIHITPHEQRDWVIDGGDKVQVFDTDAGKVGILICYDSEFPELGRMMAEQGAQIVFVPFWTDTKNGYQRVRICSQARAIENECYVAIGGSVGNLPRVDNVDIQYAQSAVFSPSDIYFPHDATLTEASANTEMIIFADVDLTKLKQLNMEGSVTNLRHRRLDLYGGFTKANMRSSNTK</sequence>
<evidence type="ECO:0000259" key="2">
    <source>
        <dbReference type="PROSITE" id="PS51186"/>
    </source>
</evidence>
<keyword evidence="3" id="KW-0378">Hydrolase</keyword>
<dbReference type="PANTHER" id="PTHR23088">
    <property type="entry name" value="NITRILASE-RELATED"/>
    <property type="match status" value="1"/>
</dbReference>
<evidence type="ECO:0000259" key="1">
    <source>
        <dbReference type="PROSITE" id="PS50263"/>
    </source>
</evidence>
<dbReference type="PROSITE" id="PS51186">
    <property type="entry name" value="GNAT"/>
    <property type="match status" value="1"/>
</dbReference>
<dbReference type="InterPro" id="IPR016181">
    <property type="entry name" value="Acyl_CoA_acyltransferase"/>
</dbReference>
<name>A0A109DC75_9VIBR</name>
<organism evidence="3 4">
    <name type="scientific">Vibrio toranzoniae</name>
    <dbReference type="NCBI Taxonomy" id="1194427"/>
    <lineage>
        <taxon>Bacteria</taxon>
        <taxon>Pseudomonadati</taxon>
        <taxon>Pseudomonadota</taxon>
        <taxon>Gammaproteobacteria</taxon>
        <taxon>Vibrionales</taxon>
        <taxon>Vibrionaceae</taxon>
        <taxon>Vibrio</taxon>
    </lineage>
</organism>
<dbReference type="SUPFAM" id="SSF56317">
    <property type="entry name" value="Carbon-nitrogen hydrolase"/>
    <property type="match status" value="1"/>
</dbReference>
<feature type="domain" description="CN hydrolase" evidence="1">
    <location>
        <begin position="224"/>
        <end position="480"/>
    </location>
</feature>
<reference evidence="3 4" key="1">
    <citation type="submission" date="2015-11" db="EMBL/GenBank/DDBJ databases">
        <title>Draft WGS of Vibrio toranzoniae.</title>
        <authorList>
            <person name="Lasa A."/>
            <person name="Romalde J.L."/>
        </authorList>
    </citation>
    <scope>NUCLEOTIDE SEQUENCE [LARGE SCALE GENOMIC DNA]</scope>
    <source>
        <strain evidence="3 4">Vb 10.8</strain>
    </source>
</reference>
<dbReference type="RefSeq" id="WP_060467002.1">
    <property type="nucleotide sequence ID" value="NZ_AP025514.1"/>
</dbReference>
<dbReference type="Pfam" id="PF00795">
    <property type="entry name" value="CN_hydrolase"/>
    <property type="match status" value="1"/>
</dbReference>
<dbReference type="InterPro" id="IPR000182">
    <property type="entry name" value="GNAT_dom"/>
</dbReference>
<evidence type="ECO:0000313" key="3">
    <source>
        <dbReference type="EMBL" id="KWU02535.1"/>
    </source>
</evidence>
<dbReference type="InterPro" id="IPR003010">
    <property type="entry name" value="C-N_Hydrolase"/>
</dbReference>
<dbReference type="Gene3D" id="3.40.630.30">
    <property type="match status" value="1"/>
</dbReference>
<dbReference type="GeneID" id="300177257"/>
<dbReference type="CDD" id="cd04301">
    <property type="entry name" value="NAT_SF"/>
    <property type="match status" value="1"/>
</dbReference>
<dbReference type="SUPFAM" id="SSF55729">
    <property type="entry name" value="Acyl-CoA N-acyltransferases (Nat)"/>
    <property type="match status" value="1"/>
</dbReference>
<dbReference type="OrthoDB" id="9811121at2"/>
<dbReference type="PANTHER" id="PTHR23088:SF50">
    <property type="entry name" value="HYDROLASE YHCX"/>
    <property type="match status" value="1"/>
</dbReference>
<dbReference type="CDD" id="cd07574">
    <property type="entry name" value="nitrilase_Rim1_like"/>
    <property type="match status" value="1"/>
</dbReference>
<accession>A0A109DC75</accession>
<dbReference type="InterPro" id="IPR036526">
    <property type="entry name" value="C-N_Hydrolase_sf"/>
</dbReference>
<proteinExistence type="predicted"/>
<dbReference type="EMBL" id="LMXU01000002">
    <property type="protein sequence ID" value="KWU02535.1"/>
    <property type="molecule type" value="Genomic_DNA"/>
</dbReference>
<dbReference type="PROSITE" id="PS50263">
    <property type="entry name" value="CN_HYDROLASE"/>
    <property type="match status" value="1"/>
</dbReference>
<protein>
    <submittedName>
        <fullName evidence="3">Hydrolase</fullName>
    </submittedName>
</protein>
<feature type="domain" description="N-acetyltransferase" evidence="2">
    <location>
        <begin position="8"/>
        <end position="214"/>
    </location>
</feature>
<dbReference type="Pfam" id="PF00583">
    <property type="entry name" value="Acetyltransf_1"/>
    <property type="match status" value="1"/>
</dbReference>
<dbReference type="Gene3D" id="3.60.110.10">
    <property type="entry name" value="Carbon-nitrogen hydrolase"/>
    <property type="match status" value="1"/>
</dbReference>
<evidence type="ECO:0000313" key="4">
    <source>
        <dbReference type="Proteomes" id="UP000057389"/>
    </source>
</evidence>
<gene>
    <name evidence="3" type="ORF">APQ14_00885</name>
</gene>
<dbReference type="GO" id="GO:0016787">
    <property type="term" value="F:hydrolase activity"/>
    <property type="evidence" value="ECO:0007669"/>
    <property type="project" value="UniProtKB-KW"/>
</dbReference>
<comment type="caution">
    <text evidence="3">The sequence shown here is derived from an EMBL/GenBank/DDBJ whole genome shotgun (WGS) entry which is preliminary data.</text>
</comment>
<keyword evidence="4" id="KW-1185">Reference proteome</keyword>